<evidence type="ECO:0000256" key="3">
    <source>
        <dbReference type="ARBA" id="ARBA00022729"/>
    </source>
</evidence>
<dbReference type="Proteomes" id="UP000728032">
    <property type="component" value="Unassembled WGS sequence"/>
</dbReference>
<evidence type="ECO:0000256" key="6">
    <source>
        <dbReference type="SAM" id="Phobius"/>
    </source>
</evidence>
<evidence type="ECO:0000313" key="8">
    <source>
        <dbReference type="EMBL" id="CAD7646498.1"/>
    </source>
</evidence>
<dbReference type="Gene3D" id="2.10.90.10">
    <property type="entry name" value="Cystine-knot cytokines"/>
    <property type="match status" value="1"/>
</dbReference>
<dbReference type="OrthoDB" id="10061784at2759"/>
<keyword evidence="2" id="KW-0964">Secreted</keyword>
<dbReference type="AlphaFoldDB" id="A0A7R9LSL5"/>
<keyword evidence="3" id="KW-0732">Signal</keyword>
<dbReference type="GO" id="GO:0048018">
    <property type="term" value="F:receptor ligand activity"/>
    <property type="evidence" value="ECO:0007669"/>
    <property type="project" value="TreeGrafter"/>
</dbReference>
<feature type="transmembrane region" description="Helical" evidence="6">
    <location>
        <begin position="12"/>
        <end position="33"/>
    </location>
</feature>
<dbReference type="InterPro" id="IPR006207">
    <property type="entry name" value="Cys_knot_C"/>
</dbReference>
<dbReference type="Pfam" id="PF03045">
    <property type="entry name" value="DAN"/>
    <property type="match status" value="1"/>
</dbReference>
<dbReference type="EMBL" id="OC917224">
    <property type="protein sequence ID" value="CAD7646498.1"/>
    <property type="molecule type" value="Genomic_DNA"/>
</dbReference>
<comment type="subcellular location">
    <subcellularLocation>
        <location evidence="1">Secreted</location>
    </subcellularLocation>
</comment>
<dbReference type="PROSITE" id="PS01225">
    <property type="entry name" value="CTCK_2"/>
    <property type="match status" value="1"/>
</dbReference>
<organism evidence="8">
    <name type="scientific">Oppiella nova</name>
    <dbReference type="NCBI Taxonomy" id="334625"/>
    <lineage>
        <taxon>Eukaryota</taxon>
        <taxon>Metazoa</taxon>
        <taxon>Ecdysozoa</taxon>
        <taxon>Arthropoda</taxon>
        <taxon>Chelicerata</taxon>
        <taxon>Arachnida</taxon>
        <taxon>Acari</taxon>
        <taxon>Acariformes</taxon>
        <taxon>Sarcoptiformes</taxon>
        <taxon>Oribatida</taxon>
        <taxon>Brachypylina</taxon>
        <taxon>Oppioidea</taxon>
        <taxon>Oppiidae</taxon>
        <taxon>Oppiella</taxon>
    </lineage>
</organism>
<dbReference type="GO" id="GO:0009887">
    <property type="term" value="P:animal organ morphogenesis"/>
    <property type="evidence" value="ECO:0007669"/>
    <property type="project" value="TreeGrafter"/>
</dbReference>
<evidence type="ECO:0000256" key="2">
    <source>
        <dbReference type="ARBA" id="ARBA00022525"/>
    </source>
</evidence>
<dbReference type="InterPro" id="IPR004133">
    <property type="entry name" value="DAN_dom"/>
</dbReference>
<comment type="caution">
    <text evidence="5">Lacks conserved residue(s) required for the propagation of feature annotation.</text>
</comment>
<gene>
    <name evidence="8" type="ORF">ONB1V03_LOCUS5761</name>
</gene>
<keyword evidence="6" id="KW-0812">Transmembrane</keyword>
<proteinExistence type="predicted"/>
<feature type="domain" description="CTCK" evidence="7">
    <location>
        <begin position="83"/>
        <end position="167"/>
    </location>
</feature>
<evidence type="ECO:0000256" key="5">
    <source>
        <dbReference type="PROSITE-ProRule" id="PRU00039"/>
    </source>
</evidence>
<dbReference type="GO" id="GO:0005615">
    <property type="term" value="C:extracellular space"/>
    <property type="evidence" value="ECO:0007669"/>
    <property type="project" value="TreeGrafter"/>
</dbReference>
<keyword evidence="4 5" id="KW-1015">Disulfide bond</keyword>
<keyword evidence="6" id="KW-1133">Transmembrane helix</keyword>
<evidence type="ECO:0000313" key="9">
    <source>
        <dbReference type="Proteomes" id="UP000728032"/>
    </source>
</evidence>
<dbReference type="GO" id="GO:0036122">
    <property type="term" value="F:BMP binding"/>
    <property type="evidence" value="ECO:0007669"/>
    <property type="project" value="TreeGrafter"/>
</dbReference>
<evidence type="ECO:0000256" key="4">
    <source>
        <dbReference type="ARBA" id="ARBA00023157"/>
    </source>
</evidence>
<protein>
    <recommendedName>
        <fullName evidence="7">CTCK domain-containing protein</fullName>
    </recommendedName>
</protein>
<dbReference type="InterPro" id="IPR029034">
    <property type="entry name" value="Cystine-knot_cytokine"/>
</dbReference>
<dbReference type="EMBL" id="CAJPVJ010002399">
    <property type="protein sequence ID" value="CAG2166234.1"/>
    <property type="molecule type" value="Genomic_DNA"/>
</dbReference>
<evidence type="ECO:0000256" key="1">
    <source>
        <dbReference type="ARBA" id="ARBA00004613"/>
    </source>
</evidence>
<dbReference type="GO" id="GO:0038098">
    <property type="term" value="P:sequestering of BMP from receptor via BMP binding"/>
    <property type="evidence" value="ECO:0007669"/>
    <property type="project" value="TreeGrafter"/>
</dbReference>
<evidence type="ECO:0000259" key="7">
    <source>
        <dbReference type="PROSITE" id="PS01225"/>
    </source>
</evidence>
<dbReference type="PANTHER" id="PTHR15283">
    <property type="entry name" value="GREMLIN 1"/>
    <property type="match status" value="1"/>
</dbReference>
<sequence length="171" mass="19600">MRLRSVSQSGLHWHCCQTLTTCIVLVTILVVTICCLPTRDHKPHHSRQRKSHQNSLQRSAFLALRSSLGPTIGRVPQMRRNFCQTVPYKQKIQEPGCLSRTVLNAYCYGSCNSFFIPANGNESLPFSSCAFCLPRRYRWQTVRLKCPDSVPTIKRKKVQIVSKCRCQTEMI</sequence>
<dbReference type="SMART" id="SM00041">
    <property type="entry name" value="CT"/>
    <property type="match status" value="1"/>
</dbReference>
<feature type="disulfide bond" evidence="5">
    <location>
        <begin position="97"/>
        <end position="146"/>
    </location>
</feature>
<name>A0A7R9LSL5_9ACAR</name>
<dbReference type="PANTHER" id="PTHR15283:SF4">
    <property type="entry name" value="BURSICON"/>
    <property type="match status" value="1"/>
</dbReference>
<keyword evidence="9" id="KW-1185">Reference proteome</keyword>
<accession>A0A7R9LSL5</accession>
<keyword evidence="6" id="KW-0472">Membrane</keyword>
<reference evidence="8" key="1">
    <citation type="submission" date="2020-11" db="EMBL/GenBank/DDBJ databases">
        <authorList>
            <person name="Tran Van P."/>
        </authorList>
    </citation>
    <scope>NUCLEOTIDE SEQUENCE</scope>
</reference>